<dbReference type="InterPro" id="IPR015816">
    <property type="entry name" value="Vitellinogen_b-sht_N"/>
</dbReference>
<dbReference type="PANTHER" id="PTHR23345:SF15">
    <property type="entry name" value="VITELLOGENIN 1-RELATED"/>
    <property type="match status" value="1"/>
</dbReference>
<accession>A0A023G2N9</accession>
<evidence type="ECO:0000256" key="2">
    <source>
        <dbReference type="ARBA" id="ARBA00022761"/>
    </source>
</evidence>
<dbReference type="InterPro" id="IPR050733">
    <property type="entry name" value="Vitellogenin/Apolipophorin"/>
</dbReference>
<dbReference type="PANTHER" id="PTHR23345">
    <property type="entry name" value="VITELLOGENIN-RELATED"/>
    <property type="match status" value="1"/>
</dbReference>
<keyword evidence="2" id="KW-0758">Storage protein</keyword>
<name>A0A023G2N9_AMBPA</name>
<proteinExistence type="evidence at transcript level"/>
<evidence type="ECO:0000313" key="5">
    <source>
        <dbReference type="EMBL" id="JAC27308.1"/>
    </source>
</evidence>
<dbReference type="GO" id="GO:0005319">
    <property type="term" value="F:lipid transporter activity"/>
    <property type="evidence" value="ECO:0007669"/>
    <property type="project" value="InterPro"/>
</dbReference>
<dbReference type="AlphaFoldDB" id="A0A023G2N9"/>
<dbReference type="InterPro" id="IPR001747">
    <property type="entry name" value="Vitellogenin_N"/>
</dbReference>
<reference evidence="5" key="1">
    <citation type="submission" date="2014-03" db="EMBL/GenBank/DDBJ databases">
        <title>The sialotranscriptome of Amblyomma triste, Amblyomma parvum and Amblyomma cajennense ticks, uncovered by 454-based RNA-seq.</title>
        <authorList>
            <person name="Garcia G.R."/>
            <person name="Gardinassi L.G."/>
            <person name="Ribeiro J.M."/>
            <person name="Anatrielo E."/>
            <person name="Ferreira B.R."/>
            <person name="Moreira H.N."/>
            <person name="Mafra C."/>
            <person name="Olegario M.M."/>
            <person name="Szabo P.J."/>
            <person name="Miranda-Santos I.K."/>
            <person name="Maruyama S.R."/>
        </authorList>
    </citation>
    <scope>NUCLEOTIDE SEQUENCE</scope>
    <source>
        <strain evidence="5">Araguapaz</strain>
        <tissue evidence="5">Salivary glands</tissue>
    </source>
</reference>
<evidence type="ECO:0000256" key="1">
    <source>
        <dbReference type="ARBA" id="ARBA00022729"/>
    </source>
</evidence>
<keyword evidence="1 3" id="KW-0732">Signal</keyword>
<feature type="non-terminal residue" evidence="5">
    <location>
        <position position="341"/>
    </location>
</feature>
<organism evidence="5">
    <name type="scientific">Amblyomma parvum</name>
    <name type="common">South American tick</name>
    <dbReference type="NCBI Taxonomy" id="251391"/>
    <lineage>
        <taxon>Eukaryota</taxon>
        <taxon>Metazoa</taxon>
        <taxon>Ecdysozoa</taxon>
        <taxon>Arthropoda</taxon>
        <taxon>Chelicerata</taxon>
        <taxon>Arachnida</taxon>
        <taxon>Acari</taxon>
        <taxon>Parasitiformes</taxon>
        <taxon>Ixodida</taxon>
        <taxon>Ixodoidea</taxon>
        <taxon>Ixodidae</taxon>
        <taxon>Amblyomminae</taxon>
        <taxon>Amblyomma</taxon>
    </lineage>
</organism>
<evidence type="ECO:0000259" key="4">
    <source>
        <dbReference type="Pfam" id="PF01347"/>
    </source>
</evidence>
<dbReference type="Pfam" id="PF01347">
    <property type="entry name" value="Vitellogenin_N"/>
    <property type="match status" value="1"/>
</dbReference>
<feature type="chain" id="PRO_5012339171" evidence="3">
    <location>
        <begin position="16"/>
        <end position="341"/>
    </location>
</feature>
<protein>
    <submittedName>
        <fullName evidence="5">Putative vitellogenin-2</fullName>
    </submittedName>
</protein>
<sequence length="341" mass="37597">MRVLWLTLLVAAASAFEVGKEYVYKHKGTLHVANPEQPLQSSGFAYRSKIVVQPKPDGTHFKIVNFEADPFNSDHIDVAHHEFNYLSNEHLVGDLEHPFAGKFDEGKLVEFAIGKNEPMWVRNVKKGVLSLFQLDLVKGRHEHHDEKKYRVKEDGLHGLFEHDVQGFAGAVQTVLLDAVFLLVVVLMASLDEVQLEERQHSLLHVPHPQGLVLANSELHELSLVELAGEGVLQIAHQMLVRQVVELVVGDVDVVRIERIRFEVHDLEVGAIGLGLDDDLAPVCEARRLQGLLGVGVAAAQDIPQLHAACLSVCHPCQTGSHLAWHAPCNCGMSCAAATPTM</sequence>
<feature type="domain" description="Vitellogenin" evidence="4">
    <location>
        <begin position="16"/>
        <end position="158"/>
    </location>
</feature>
<dbReference type="InterPro" id="IPR015819">
    <property type="entry name" value="Lipid_transp_b-sht_shell"/>
</dbReference>
<evidence type="ECO:0000256" key="3">
    <source>
        <dbReference type="SAM" id="SignalP"/>
    </source>
</evidence>
<feature type="signal peptide" evidence="3">
    <location>
        <begin position="1"/>
        <end position="15"/>
    </location>
</feature>
<dbReference type="SUPFAM" id="SSF56968">
    <property type="entry name" value="Lipovitellin-phosvitin complex, beta-sheet shell regions"/>
    <property type="match status" value="1"/>
</dbReference>
<dbReference type="EMBL" id="GBBL01000012">
    <property type="protein sequence ID" value="JAC27308.1"/>
    <property type="molecule type" value="mRNA"/>
</dbReference>
<dbReference type="Gene3D" id="2.30.230.10">
    <property type="entry name" value="Lipovitellin, beta-sheet shell regions, chain A"/>
    <property type="match status" value="1"/>
</dbReference>